<evidence type="ECO:0000313" key="3">
    <source>
        <dbReference type="Proteomes" id="UP000726737"/>
    </source>
</evidence>
<dbReference type="InterPro" id="IPR036397">
    <property type="entry name" value="RNaseH_sf"/>
</dbReference>
<accession>A0A9P6TT26</accession>
<keyword evidence="3" id="KW-1185">Reference proteome</keyword>
<dbReference type="GO" id="GO:0004523">
    <property type="term" value="F:RNA-DNA hybrid ribonuclease activity"/>
    <property type="evidence" value="ECO:0007669"/>
    <property type="project" value="InterPro"/>
</dbReference>
<dbReference type="InterPro" id="IPR012337">
    <property type="entry name" value="RNaseH-like_sf"/>
</dbReference>
<dbReference type="OrthoDB" id="2447560at2759"/>
<gene>
    <name evidence="2" type="ORF">BG011_003242</name>
</gene>
<evidence type="ECO:0000313" key="2">
    <source>
        <dbReference type="EMBL" id="KAG0242834.1"/>
    </source>
</evidence>
<evidence type="ECO:0000259" key="1">
    <source>
        <dbReference type="PROSITE" id="PS50879"/>
    </source>
</evidence>
<dbReference type="Pfam" id="PF00075">
    <property type="entry name" value="RNase_H"/>
    <property type="match status" value="1"/>
</dbReference>
<dbReference type="EMBL" id="JAAAJA010002165">
    <property type="protein sequence ID" value="KAG0242834.1"/>
    <property type="molecule type" value="Genomic_DNA"/>
</dbReference>
<dbReference type="SUPFAM" id="SSF53098">
    <property type="entry name" value="Ribonuclease H-like"/>
    <property type="match status" value="1"/>
</dbReference>
<comment type="caution">
    <text evidence="2">The sequence shown here is derived from an EMBL/GenBank/DDBJ whole genome shotgun (WGS) entry which is preliminary data.</text>
</comment>
<feature type="domain" description="RNase H type-1" evidence="1">
    <location>
        <begin position="1"/>
        <end position="86"/>
    </location>
</feature>
<proteinExistence type="predicted"/>
<reference evidence="2" key="1">
    <citation type="journal article" date="2020" name="Fungal Divers.">
        <title>Resolving the Mortierellaceae phylogeny through synthesis of multi-gene phylogenetics and phylogenomics.</title>
        <authorList>
            <person name="Vandepol N."/>
            <person name="Liber J."/>
            <person name="Desiro A."/>
            <person name="Na H."/>
            <person name="Kennedy M."/>
            <person name="Barry K."/>
            <person name="Grigoriev I.V."/>
            <person name="Miller A.N."/>
            <person name="O'Donnell K."/>
            <person name="Stajich J.E."/>
            <person name="Bonito G."/>
        </authorList>
    </citation>
    <scope>NUCLEOTIDE SEQUENCE</scope>
    <source>
        <strain evidence="2">KOD948</strain>
    </source>
</reference>
<dbReference type="Proteomes" id="UP000726737">
    <property type="component" value="Unassembled WGS sequence"/>
</dbReference>
<organism evidence="2 3">
    <name type="scientific">Mortierella polycephala</name>
    <dbReference type="NCBI Taxonomy" id="41804"/>
    <lineage>
        <taxon>Eukaryota</taxon>
        <taxon>Fungi</taxon>
        <taxon>Fungi incertae sedis</taxon>
        <taxon>Mucoromycota</taxon>
        <taxon>Mortierellomycotina</taxon>
        <taxon>Mortierellomycetes</taxon>
        <taxon>Mortierellales</taxon>
        <taxon>Mortierellaceae</taxon>
        <taxon>Mortierella</taxon>
    </lineage>
</organism>
<dbReference type="PROSITE" id="PS50879">
    <property type="entry name" value="RNASE_H_1"/>
    <property type="match status" value="1"/>
</dbReference>
<dbReference type="AlphaFoldDB" id="A0A9P6TT26"/>
<dbReference type="InterPro" id="IPR002156">
    <property type="entry name" value="RNaseH_domain"/>
</dbReference>
<protein>
    <recommendedName>
        <fullName evidence="1">RNase H type-1 domain-containing protein</fullName>
    </recommendedName>
</protein>
<feature type="non-terminal residue" evidence="2">
    <location>
        <position position="130"/>
    </location>
</feature>
<dbReference type="GO" id="GO:0003676">
    <property type="term" value="F:nucleic acid binding"/>
    <property type="evidence" value="ECO:0007669"/>
    <property type="project" value="InterPro"/>
</dbReference>
<dbReference type="Gene3D" id="3.30.420.10">
    <property type="entry name" value="Ribonuclease H-like superfamily/Ribonuclease H"/>
    <property type="match status" value="1"/>
</dbReference>
<name>A0A9P6TT26_9FUNG</name>
<sequence>MVSPREQEVTVRIDNAAVISNFQTMIKHRDTETARQRNRTVYAGWWGVIADEYEKQGKRIKVAWTKGHNGNPGNEAADRLAKAAHQSQYMWRFNTSGFINMRCHATLRGCYVEDDLRRVMKAQSVARVHH</sequence>